<keyword evidence="9" id="KW-0234">DNA repair</keyword>
<evidence type="ECO:0000256" key="14">
    <source>
        <dbReference type="PROSITE-ProRule" id="PRU00560"/>
    </source>
</evidence>
<evidence type="ECO:0000256" key="11">
    <source>
        <dbReference type="ARBA" id="ARBA00034617"/>
    </source>
</evidence>
<dbReference type="GO" id="GO:0005524">
    <property type="term" value="F:ATP binding"/>
    <property type="evidence" value="ECO:0007669"/>
    <property type="project" value="UniProtKB-UniRule"/>
</dbReference>
<evidence type="ECO:0000256" key="1">
    <source>
        <dbReference type="ARBA" id="ARBA00022722"/>
    </source>
</evidence>
<keyword evidence="15" id="KW-0175">Coiled coil</keyword>
<dbReference type="EMBL" id="JACHHK010000005">
    <property type="protein sequence ID" value="MBB5183379.1"/>
    <property type="molecule type" value="Genomic_DNA"/>
</dbReference>
<evidence type="ECO:0000313" key="19">
    <source>
        <dbReference type="Proteomes" id="UP000539953"/>
    </source>
</evidence>
<evidence type="ECO:0000256" key="2">
    <source>
        <dbReference type="ARBA" id="ARBA00022741"/>
    </source>
</evidence>
<name>A0A7W8CZR9_9FIRM</name>
<evidence type="ECO:0000256" key="5">
    <source>
        <dbReference type="ARBA" id="ARBA00022806"/>
    </source>
</evidence>
<evidence type="ECO:0000256" key="8">
    <source>
        <dbReference type="ARBA" id="ARBA00023125"/>
    </source>
</evidence>
<evidence type="ECO:0000256" key="10">
    <source>
        <dbReference type="ARBA" id="ARBA00023235"/>
    </source>
</evidence>
<dbReference type="GO" id="GO:0003677">
    <property type="term" value="F:DNA binding"/>
    <property type="evidence" value="ECO:0007669"/>
    <property type="project" value="UniProtKB-KW"/>
</dbReference>
<dbReference type="PANTHER" id="PTHR11070">
    <property type="entry name" value="UVRD / RECB / PCRA DNA HELICASE FAMILY MEMBER"/>
    <property type="match status" value="1"/>
</dbReference>
<dbReference type="GO" id="GO:0004527">
    <property type="term" value="F:exonuclease activity"/>
    <property type="evidence" value="ECO:0007669"/>
    <property type="project" value="UniProtKB-KW"/>
</dbReference>
<evidence type="ECO:0000256" key="13">
    <source>
        <dbReference type="ARBA" id="ARBA00048988"/>
    </source>
</evidence>
<dbReference type="Gene3D" id="3.40.50.300">
    <property type="entry name" value="P-loop containing nucleotide triphosphate hydrolases"/>
    <property type="match status" value="4"/>
</dbReference>
<dbReference type="PANTHER" id="PTHR11070:SF48">
    <property type="entry name" value="ATP-DEPENDENT HELICASE_NUCLEASE SUBUNIT A"/>
    <property type="match status" value="1"/>
</dbReference>
<keyword evidence="6" id="KW-0269">Exonuclease</keyword>
<accession>A0A7W8CZR9</accession>
<evidence type="ECO:0000259" key="17">
    <source>
        <dbReference type="PROSITE" id="PS51217"/>
    </source>
</evidence>
<keyword evidence="7 14" id="KW-0067">ATP-binding</keyword>
<keyword evidence="10" id="KW-0413">Isomerase</keyword>
<dbReference type="Proteomes" id="UP000539953">
    <property type="component" value="Unassembled WGS sequence"/>
</dbReference>
<dbReference type="Pfam" id="PF13361">
    <property type="entry name" value="UvrD_C"/>
    <property type="match status" value="1"/>
</dbReference>
<evidence type="ECO:0000256" key="6">
    <source>
        <dbReference type="ARBA" id="ARBA00022839"/>
    </source>
</evidence>
<dbReference type="EC" id="5.6.2.4" evidence="12"/>
<evidence type="ECO:0000256" key="15">
    <source>
        <dbReference type="SAM" id="Coils"/>
    </source>
</evidence>
<dbReference type="Pfam" id="PF12705">
    <property type="entry name" value="PDDEXK_1"/>
    <property type="match status" value="1"/>
</dbReference>
<dbReference type="InterPro" id="IPR011335">
    <property type="entry name" value="Restrct_endonuc-II-like"/>
</dbReference>
<dbReference type="Gene3D" id="3.90.320.10">
    <property type="match status" value="1"/>
</dbReference>
<comment type="caution">
    <text evidence="18">The sequence shown here is derived from an EMBL/GenBank/DDBJ whole genome shotgun (WGS) entry which is preliminary data.</text>
</comment>
<keyword evidence="4 14" id="KW-0378">Hydrolase</keyword>
<dbReference type="GO" id="GO:0043138">
    <property type="term" value="F:3'-5' DNA helicase activity"/>
    <property type="evidence" value="ECO:0007669"/>
    <property type="project" value="UniProtKB-EC"/>
</dbReference>
<dbReference type="GO" id="GO:0005829">
    <property type="term" value="C:cytosol"/>
    <property type="evidence" value="ECO:0007669"/>
    <property type="project" value="TreeGrafter"/>
</dbReference>
<protein>
    <recommendedName>
        <fullName evidence="12">DNA 3'-5' helicase</fullName>
        <ecNumber evidence="12">5.6.2.4</ecNumber>
    </recommendedName>
</protein>
<dbReference type="InterPro" id="IPR000212">
    <property type="entry name" value="DNA_helicase_UvrD/REP"/>
</dbReference>
<dbReference type="SUPFAM" id="SSF52540">
    <property type="entry name" value="P-loop containing nucleoside triphosphate hydrolases"/>
    <property type="match status" value="1"/>
</dbReference>
<dbReference type="AlphaFoldDB" id="A0A7W8CZR9"/>
<evidence type="ECO:0000256" key="4">
    <source>
        <dbReference type="ARBA" id="ARBA00022801"/>
    </source>
</evidence>
<feature type="binding site" evidence="14">
    <location>
        <begin position="22"/>
        <end position="29"/>
    </location>
    <ligand>
        <name>ATP</name>
        <dbReference type="ChEBI" id="CHEBI:30616"/>
    </ligand>
</feature>
<evidence type="ECO:0000259" key="16">
    <source>
        <dbReference type="PROSITE" id="PS51198"/>
    </source>
</evidence>
<dbReference type="GO" id="GO:0033202">
    <property type="term" value="C:DNA helicase complex"/>
    <property type="evidence" value="ECO:0007669"/>
    <property type="project" value="TreeGrafter"/>
</dbReference>
<dbReference type="InterPro" id="IPR014017">
    <property type="entry name" value="DNA_helicase_UvrD-like_C"/>
</dbReference>
<dbReference type="InterPro" id="IPR011604">
    <property type="entry name" value="PDDEXK-like_dom_sf"/>
</dbReference>
<keyword evidence="3" id="KW-0227">DNA damage</keyword>
<dbReference type="InterPro" id="IPR038726">
    <property type="entry name" value="PDDEXK_AddAB-type"/>
</dbReference>
<evidence type="ECO:0000256" key="9">
    <source>
        <dbReference type="ARBA" id="ARBA00023204"/>
    </source>
</evidence>
<feature type="coiled-coil region" evidence="15">
    <location>
        <begin position="978"/>
        <end position="1005"/>
    </location>
</feature>
<evidence type="ECO:0000313" key="18">
    <source>
        <dbReference type="EMBL" id="MBB5183379.1"/>
    </source>
</evidence>
<organism evidence="18 19">
    <name type="scientific">Catenisphaera adipataccumulans</name>
    <dbReference type="NCBI Taxonomy" id="700500"/>
    <lineage>
        <taxon>Bacteria</taxon>
        <taxon>Bacillati</taxon>
        <taxon>Bacillota</taxon>
        <taxon>Erysipelotrichia</taxon>
        <taxon>Erysipelotrichales</taxon>
        <taxon>Erysipelotrichaceae</taxon>
        <taxon>Catenisphaera</taxon>
    </lineage>
</organism>
<comment type="catalytic activity">
    <reaction evidence="13">
        <text>ATP + H2O = ADP + phosphate + H(+)</text>
        <dbReference type="Rhea" id="RHEA:13065"/>
        <dbReference type="ChEBI" id="CHEBI:15377"/>
        <dbReference type="ChEBI" id="CHEBI:15378"/>
        <dbReference type="ChEBI" id="CHEBI:30616"/>
        <dbReference type="ChEBI" id="CHEBI:43474"/>
        <dbReference type="ChEBI" id="CHEBI:456216"/>
        <dbReference type="EC" id="5.6.2.4"/>
    </reaction>
</comment>
<dbReference type="InterPro" id="IPR014016">
    <property type="entry name" value="UvrD-like_ATP-bd"/>
</dbReference>
<feature type="domain" description="UvrD-like helicase ATP-binding" evidence="16">
    <location>
        <begin position="1"/>
        <end position="423"/>
    </location>
</feature>
<reference evidence="18 19" key="1">
    <citation type="submission" date="2020-08" db="EMBL/GenBank/DDBJ databases">
        <title>Genomic Encyclopedia of Type Strains, Phase IV (KMG-IV): sequencing the most valuable type-strain genomes for metagenomic binning, comparative biology and taxonomic classification.</title>
        <authorList>
            <person name="Goeker M."/>
        </authorList>
    </citation>
    <scope>NUCLEOTIDE SEQUENCE [LARGE SCALE GENOMIC DNA]</scope>
    <source>
        <strain evidence="18 19">DSM 25799</strain>
    </source>
</reference>
<dbReference type="PROSITE" id="PS51198">
    <property type="entry name" value="UVRD_HELICASE_ATP_BIND"/>
    <property type="match status" value="1"/>
</dbReference>
<keyword evidence="1" id="KW-0540">Nuclease</keyword>
<sequence length="1023" mass="117438">MDFTPEQKEAIEIRHTNVVVSASAGSGKTRVLVERLCRLVIDDKIPIDAVLAMTFTNDAAAEMKSRLRGRLNAEPQTDYIRRQVAALETASICTIDSFCRQIVTNYYYQIPISYTMAQQTASDAQRKEAFDRGYQAALSHVQPDHLLWYAHRFKMDSTAMQDIVAKTIDAAWAKADPKDWFEQIKNDAFHQAMETWFFRGFKDRINALLDYCRQGEAYADIFMQKIQALAPCLDACRQQDYPAFYQAFRVYMETTGYYRVPKEYKNELEPIKDSSRELEKEITKRLLPEEIYQSDHQQEQEIIREFCDLCLETKRQYNAIKKEMEIIDFGDMESFAYELLKQPAIRQEVSEKYQAILIDEFQDTNDLQESIIRLIAHPDNVFRVGDIKQSIYGFRQARPDIMRQHMRSSANKTLVMDQNFRSNANIVAFNNNFYRKIMNTELLGSQFESIDEARPGLSAQSETPQIPIRFLYLDQTDSDAKEKNPMSPRQMRMDVIAADIARKHREQGIPYRDICILTRSHSPQQDLLKTMAAFQIPAVADLNQGFYSNSAVQIVLAVLESLYYPHHDIALTAALLSPIGGVDNETLAKACIDKPKGSSLYNHIKNFDFMENWNALRACRYEPTVDVLKAIYTAGDFYQTKITRQERTNLDALLEKAADQDDAALFTEQLRQDAGQDAAADAYAYGKNDDVVQIKTMHHSKGLQFPVVYILSQSKMSSAGSSPIRMDADLGISLHGLNAAGTVKRTSFSEEALKTKALHDQLQEEMRAFYVATTRAQKELVFVDAIRDPDQYALPFGTAALLENSGYTGWLFHTYFNDPNSPVQFQRVVCDGTRPALEPETAAPISAKTYDHVIHRFGNATASGTKVKREWQPLQLEKNQATIRGDLFHEAMADPYPYQKADLMKTASRYHFELSQTDLRQLLQLNEQPMYQEWMTKPHRFECPYACKDGERLVHGFMDLVVFDTDEIIILDYKTDHVENAQELISRYRAQLDTYRKAMQSLQDKPVRTYLYSFHLDALIPLS</sequence>
<keyword evidence="2 14" id="KW-0547">Nucleotide-binding</keyword>
<evidence type="ECO:0000256" key="12">
    <source>
        <dbReference type="ARBA" id="ARBA00034808"/>
    </source>
</evidence>
<evidence type="ECO:0000256" key="3">
    <source>
        <dbReference type="ARBA" id="ARBA00022763"/>
    </source>
</evidence>
<feature type="domain" description="UvrD-like helicase C-terminal" evidence="17">
    <location>
        <begin position="448"/>
        <end position="702"/>
    </location>
</feature>
<dbReference type="RefSeq" id="WP_183328673.1">
    <property type="nucleotide sequence ID" value="NZ_JACHHK010000005.1"/>
</dbReference>
<comment type="catalytic activity">
    <reaction evidence="11">
        <text>Couples ATP hydrolysis with the unwinding of duplex DNA by translocating in the 3'-5' direction.</text>
        <dbReference type="EC" id="5.6.2.4"/>
    </reaction>
</comment>
<dbReference type="SUPFAM" id="SSF52980">
    <property type="entry name" value="Restriction endonuclease-like"/>
    <property type="match status" value="1"/>
</dbReference>
<keyword evidence="19" id="KW-1185">Reference proteome</keyword>
<dbReference type="GO" id="GO:0000725">
    <property type="term" value="P:recombinational repair"/>
    <property type="evidence" value="ECO:0007669"/>
    <property type="project" value="TreeGrafter"/>
</dbReference>
<proteinExistence type="predicted"/>
<keyword evidence="8" id="KW-0238">DNA-binding</keyword>
<dbReference type="InterPro" id="IPR027417">
    <property type="entry name" value="P-loop_NTPase"/>
</dbReference>
<dbReference type="Pfam" id="PF00580">
    <property type="entry name" value="UvrD-helicase"/>
    <property type="match status" value="1"/>
</dbReference>
<evidence type="ECO:0000256" key="7">
    <source>
        <dbReference type="ARBA" id="ARBA00022840"/>
    </source>
</evidence>
<gene>
    <name evidence="18" type="ORF">HNQ47_001401</name>
</gene>
<keyword evidence="5 14" id="KW-0347">Helicase</keyword>
<dbReference type="PROSITE" id="PS51217">
    <property type="entry name" value="UVRD_HELICASE_CTER"/>
    <property type="match status" value="1"/>
</dbReference>